<dbReference type="InterPro" id="IPR011990">
    <property type="entry name" value="TPR-like_helical_dom_sf"/>
</dbReference>
<dbReference type="SUPFAM" id="SSF50494">
    <property type="entry name" value="Trypsin-like serine proteases"/>
    <property type="match status" value="1"/>
</dbReference>
<feature type="compositionally biased region" description="Basic and acidic residues" evidence="1">
    <location>
        <begin position="1618"/>
        <end position="1632"/>
    </location>
</feature>
<keyword evidence="3" id="KW-1185">Reference proteome</keyword>
<dbReference type="Gene3D" id="1.25.40.10">
    <property type="entry name" value="Tetratricopeptide repeat domain"/>
    <property type="match status" value="4"/>
</dbReference>
<accession>A0ABW1CP00</accession>
<dbReference type="EMBL" id="JBHSPA010000027">
    <property type="protein sequence ID" value="MFC5826942.1"/>
    <property type="molecule type" value="Genomic_DNA"/>
</dbReference>
<dbReference type="SMART" id="SM00028">
    <property type="entry name" value="TPR"/>
    <property type="match status" value="8"/>
</dbReference>
<dbReference type="InterPro" id="IPR027417">
    <property type="entry name" value="P-loop_NTPase"/>
</dbReference>
<organism evidence="2 3">
    <name type="scientific">Nonomuraea insulae</name>
    <dbReference type="NCBI Taxonomy" id="1616787"/>
    <lineage>
        <taxon>Bacteria</taxon>
        <taxon>Bacillati</taxon>
        <taxon>Actinomycetota</taxon>
        <taxon>Actinomycetes</taxon>
        <taxon>Streptosporangiales</taxon>
        <taxon>Streptosporangiaceae</taxon>
        <taxon>Nonomuraea</taxon>
    </lineage>
</organism>
<dbReference type="RefSeq" id="WP_379516448.1">
    <property type="nucleotide sequence ID" value="NZ_JBHSPA010000027.1"/>
</dbReference>
<evidence type="ECO:0000256" key="1">
    <source>
        <dbReference type="SAM" id="MobiDB-lite"/>
    </source>
</evidence>
<evidence type="ECO:0000313" key="2">
    <source>
        <dbReference type="EMBL" id="MFC5826942.1"/>
    </source>
</evidence>
<dbReference type="SUPFAM" id="SSF48452">
    <property type="entry name" value="TPR-like"/>
    <property type="match status" value="5"/>
</dbReference>
<evidence type="ECO:0008006" key="4">
    <source>
        <dbReference type="Google" id="ProtNLM"/>
    </source>
</evidence>
<dbReference type="InterPro" id="IPR019734">
    <property type="entry name" value="TPR_rpt"/>
</dbReference>
<sequence>MDTPVHRLGLERVVEVFSGHDDLVGVTGSGYVIGADLVLTSGQSVESGAPCHVRVPWSSRWVTAEPVWRGRGGADAVLLRTASPEWGDLAGVEHTRWGRAGTGVSCLARGFPQTGRQGGARASETVFCLVEAPASPVSKALTVGVLSPPELWHGMSGAALLAEPAGQLLGVMGTGLDVVPVTALLSDERFRELAGVAPGSLETVAAGDPPVLLPDLLTPARDKLPQDCPDWTLLTARHAVVPFLGRADELADLRSWAAEPAALSVAVVTGLGGMGKTRLAGELCGELAEAGWDAGFLPLDDLAFGVSFEALRPTLMVIDRPEPSIPLVGELIRRLAKHGRNPRIRLLLLVREPGEAEWWRRLDTAAGGWLRRLNTTTVQLNARPLTLTERNEHALAAMKAFGPSRAALPSPPRLDDPEYGLPLHVHVAALLRLCDEDEQEGTGGGLLGRFVARECDQWARVWPEEQERLGEVTARQAVAVRTLTAPSPAELPGLLTAVPGVHGGAMNVARWLGRIFPGSPDSAHGDRPDLLAEELLGGTEDLDALVLAVRDHEGRTVQHLVSMLDVLRSSAGRERVRAALWSLVVSRIGRLVAEAVANPGTRLGDVLNAALGLFPADRQLAEAVAALPLQDAGPGLRALNVTLAELAVRHRRTSGGRIALARSLAWQSSGLAAVGRVGEAVVAAAESVEVYAGAPPYEEAAGRAEALFGLGAYLLIGGEAGSALKPAQEAATRFRILAEDDPRYAEQAARAHYNLACALLESGRPDEAVAAFSAAGGDATFAANVTGVLSVRPAAAPPPPRTPVNHQPLSSPAAQPMAAKQAPRAPTPLVATGAQRFVGGSVANVFEPRPSQPPGQAAAPIGQAPGPAAVTEPSVQAPEPLTPFEGIGVAAVLPELAACLAVAAVAAVKYAAPTSRDVAQRLHLTATWLESHDRPAEAVAPAAEAVTRLRAVAAEEPGLRVMLASAAALSSRLHARLEDLDAAVRSGAEAVRNLRALVTLEPGEHRPALAGRLLDLGELLLIDDRPEEALGPLREAMAVAAEGHTATQARGRRLLGLCLDELGRAADGLAQLEIAAELYDVLSADDDSSSGHRSEVRARLRRRLESVPASPGPGQPWPLALLGNRPEEAVTRAEQHLAECREAGEDGIEQVYAYLSAQAMLARAWASAGRAAEAFGLAMQAAELLERHAAPDGPHAIAVGMVAAALGRSLVGLGRHKEAIPHLLTAIESYEPHAATSAEFRTELAELMVLETVALSRAACPSDAESAADRLAELYGTLVEEGLERPLALAGALRLQGGIRFGRHDTEGALQSVTRALDLLPSPLDEQGEHERLLAATCLELGGLCLAERHQREAARARLTAGTTAMERLGPVPHDLVDVHLLALVRLARLRVEDEGPAAGTGLYTQILGMRPLPRTDVLDALIEELSGFADEVTSGAEVAAELAGALSAFTEALEREVPVSGAPETHDRYGRCLTAFAATAAGDRVTAALIGELAVRVYRGLAIVSSAYREPLGSALAAVAIPRHGDPADLEQAIDLLGERQGRTLAQALHHYAAELLDQARPMEALAHCERAADLCDELEEPALAAAVYALLASVLAALDRPQAALEATGWSLAELDRTEPDRAELGRTEPDGAGEAGQGLRRVRAQAIQVRGRVLRAFGRSQEAMAHLMEALELFAELRDTLAAAETAGVIADDLLAAGRPQEAAEYARIATTGHEPGTVKQALATQRLAGSHMMLGELAEANALVAELIPLARRSPDDLTYRAILADSLAQSSELLPLLRLDGGTEAEARAREAIAIYDELLTTGMNAQALHTSRAGACLTLASALRMRDLAAEAIAPLREAVAALERFSPGNPMQGGLLARAMLMLGDALMEAGRALEAGLVFHRSTQVTRDELSRAVAHARFGFCQEELGRDDAADAALRVSADLLRELPVPESGLLRDVLAGRLRLLERAGKGEEAKAVEDEVRRLITPAHKSARPGQKTREA</sequence>
<feature type="region of interest" description="Disordered" evidence="1">
    <location>
        <begin position="793"/>
        <end position="815"/>
    </location>
</feature>
<proteinExistence type="predicted"/>
<dbReference type="SUPFAM" id="SSF52540">
    <property type="entry name" value="P-loop containing nucleoside triphosphate hydrolases"/>
    <property type="match status" value="1"/>
</dbReference>
<reference evidence="3" key="1">
    <citation type="journal article" date="2019" name="Int. J. Syst. Evol. Microbiol.">
        <title>The Global Catalogue of Microorganisms (GCM) 10K type strain sequencing project: providing services to taxonomists for standard genome sequencing and annotation.</title>
        <authorList>
            <consortium name="The Broad Institute Genomics Platform"/>
            <consortium name="The Broad Institute Genome Sequencing Center for Infectious Disease"/>
            <person name="Wu L."/>
            <person name="Ma J."/>
        </authorList>
    </citation>
    <scope>NUCLEOTIDE SEQUENCE [LARGE SCALE GENOMIC DNA]</scope>
    <source>
        <strain evidence="3">CCUG 53903</strain>
    </source>
</reference>
<dbReference type="Gene3D" id="3.40.50.300">
    <property type="entry name" value="P-loop containing nucleotide triphosphate hydrolases"/>
    <property type="match status" value="1"/>
</dbReference>
<comment type="caution">
    <text evidence="2">The sequence shown here is derived from an EMBL/GenBank/DDBJ whole genome shotgun (WGS) entry which is preliminary data.</text>
</comment>
<name>A0ABW1CP00_9ACTN</name>
<dbReference type="InterPro" id="IPR009003">
    <property type="entry name" value="Peptidase_S1_PA"/>
</dbReference>
<gene>
    <name evidence="2" type="ORF">ACFPZ3_23975</name>
</gene>
<feature type="region of interest" description="Disordered" evidence="1">
    <location>
        <begin position="1964"/>
        <end position="1989"/>
    </location>
</feature>
<feature type="region of interest" description="Disordered" evidence="1">
    <location>
        <begin position="1618"/>
        <end position="1641"/>
    </location>
</feature>
<protein>
    <recommendedName>
        <fullName evidence="4">Tetratricopeptide repeat protein</fullName>
    </recommendedName>
</protein>
<evidence type="ECO:0000313" key="3">
    <source>
        <dbReference type="Proteomes" id="UP001596058"/>
    </source>
</evidence>
<dbReference type="Pfam" id="PF13181">
    <property type="entry name" value="TPR_8"/>
    <property type="match status" value="1"/>
</dbReference>
<dbReference type="Proteomes" id="UP001596058">
    <property type="component" value="Unassembled WGS sequence"/>
</dbReference>